<evidence type="ECO:0000256" key="4">
    <source>
        <dbReference type="ARBA" id="ARBA00022801"/>
    </source>
</evidence>
<keyword evidence="4 7" id="KW-0378">Hydrolase</keyword>
<keyword evidence="6 7" id="KW-0326">Glycosidase</keyword>
<organism evidence="10 11">
    <name type="scientific">Asticcacaulis taihuensis</name>
    <dbReference type="NCBI Taxonomy" id="260084"/>
    <lineage>
        <taxon>Bacteria</taxon>
        <taxon>Pseudomonadati</taxon>
        <taxon>Pseudomonadota</taxon>
        <taxon>Alphaproteobacteria</taxon>
        <taxon>Caulobacterales</taxon>
        <taxon>Caulobacteraceae</taxon>
        <taxon>Asticcacaulis</taxon>
    </lineage>
</organism>
<evidence type="ECO:0000256" key="7">
    <source>
        <dbReference type="RuleBase" id="RU003788"/>
    </source>
</evidence>
<feature type="region of interest" description="Disordered" evidence="8">
    <location>
        <begin position="640"/>
        <end position="663"/>
    </location>
</feature>
<dbReference type="PANTHER" id="PTHR38107">
    <property type="match status" value="1"/>
</dbReference>
<keyword evidence="11" id="KW-1185">Reference proteome</keyword>
<evidence type="ECO:0000256" key="9">
    <source>
        <dbReference type="SAM" id="Phobius"/>
    </source>
</evidence>
<feature type="region of interest" description="Disordered" evidence="8">
    <location>
        <begin position="526"/>
        <end position="554"/>
    </location>
</feature>
<evidence type="ECO:0000256" key="1">
    <source>
        <dbReference type="ARBA" id="ARBA00000632"/>
    </source>
</evidence>
<dbReference type="InterPro" id="IPR023346">
    <property type="entry name" value="Lysozyme-like_dom_sf"/>
</dbReference>
<comment type="catalytic activity">
    <reaction evidence="1 7">
        <text>Hydrolysis of (1-&gt;4)-beta-linkages between N-acetylmuramic acid and N-acetyl-D-glucosamine residues in a peptidoglycan and between N-acetyl-D-glucosamine residues in chitodextrins.</text>
        <dbReference type="EC" id="3.2.1.17"/>
    </reaction>
</comment>
<evidence type="ECO:0000256" key="8">
    <source>
        <dbReference type="SAM" id="MobiDB-lite"/>
    </source>
</evidence>
<feature type="compositionally biased region" description="Basic and acidic residues" evidence="8">
    <location>
        <begin position="436"/>
        <end position="446"/>
    </location>
</feature>
<dbReference type="PANTHER" id="PTHR38107:SF3">
    <property type="entry name" value="LYSOZYME RRRD-RELATED"/>
    <property type="match status" value="1"/>
</dbReference>
<keyword evidence="9" id="KW-0812">Transmembrane</keyword>
<dbReference type="HAMAP" id="MF_04110">
    <property type="entry name" value="ENDOLYSIN_T4"/>
    <property type="match status" value="1"/>
</dbReference>
<dbReference type="Gene3D" id="2.160.20.80">
    <property type="entry name" value="E3 ubiquitin-protein ligase SopA"/>
    <property type="match status" value="1"/>
</dbReference>
<keyword evidence="9" id="KW-0472">Membrane</keyword>
<name>A0A1G4TH47_9CAUL</name>
<dbReference type="AlphaFoldDB" id="A0A1G4TH47"/>
<comment type="similarity">
    <text evidence="7">Belongs to the glycosyl hydrolase 24 family.</text>
</comment>
<keyword evidence="2 7" id="KW-0929">Antimicrobial</keyword>
<dbReference type="EMBL" id="FMTS01000008">
    <property type="protein sequence ID" value="SCW80793.1"/>
    <property type="molecule type" value="Genomic_DNA"/>
</dbReference>
<feature type="transmembrane region" description="Helical" evidence="9">
    <location>
        <begin position="747"/>
        <end position="767"/>
    </location>
</feature>
<dbReference type="GO" id="GO:0042742">
    <property type="term" value="P:defense response to bacterium"/>
    <property type="evidence" value="ECO:0007669"/>
    <property type="project" value="UniProtKB-KW"/>
</dbReference>
<reference evidence="11" key="1">
    <citation type="submission" date="2016-10" db="EMBL/GenBank/DDBJ databases">
        <authorList>
            <person name="Varghese N."/>
            <person name="Submissions S."/>
        </authorList>
    </citation>
    <scope>NUCLEOTIDE SEQUENCE [LARGE SCALE GENOMIC DNA]</scope>
    <source>
        <strain evidence="11">CGMCC 1.3431</strain>
    </source>
</reference>
<evidence type="ECO:0000313" key="10">
    <source>
        <dbReference type="EMBL" id="SCW80793.1"/>
    </source>
</evidence>
<dbReference type="CDD" id="cd00737">
    <property type="entry name" value="lyz_endolysin_autolysin"/>
    <property type="match status" value="1"/>
</dbReference>
<gene>
    <name evidence="10" type="ORF">SAMN02927928_3583</name>
</gene>
<dbReference type="InterPro" id="IPR002196">
    <property type="entry name" value="Glyco_hydro_24"/>
</dbReference>
<evidence type="ECO:0000256" key="5">
    <source>
        <dbReference type="ARBA" id="ARBA00023200"/>
    </source>
</evidence>
<keyword evidence="9" id="KW-1133">Transmembrane helix</keyword>
<dbReference type="GO" id="GO:0031640">
    <property type="term" value="P:killing of cells of another organism"/>
    <property type="evidence" value="ECO:0007669"/>
    <property type="project" value="UniProtKB-KW"/>
</dbReference>
<evidence type="ECO:0000256" key="3">
    <source>
        <dbReference type="ARBA" id="ARBA00022638"/>
    </source>
</evidence>
<dbReference type="InterPro" id="IPR051018">
    <property type="entry name" value="Bacteriophage_GH24"/>
</dbReference>
<dbReference type="RefSeq" id="WP_090650529.1">
    <property type="nucleotide sequence ID" value="NZ_CBCRYE010000002.1"/>
</dbReference>
<keyword evidence="3 7" id="KW-0081">Bacteriolytic enzyme</keyword>
<dbReference type="Pfam" id="PF00959">
    <property type="entry name" value="Phage_lysozyme"/>
    <property type="match status" value="1"/>
</dbReference>
<protein>
    <recommendedName>
        <fullName evidence="7">Lysozyme</fullName>
        <ecNumber evidence="7">3.2.1.17</ecNumber>
    </recommendedName>
</protein>
<dbReference type="GO" id="GO:0009253">
    <property type="term" value="P:peptidoglycan catabolic process"/>
    <property type="evidence" value="ECO:0007669"/>
    <property type="project" value="InterPro"/>
</dbReference>
<dbReference type="Proteomes" id="UP000199150">
    <property type="component" value="Unassembled WGS sequence"/>
</dbReference>
<dbReference type="EC" id="3.2.1.17" evidence="7"/>
<dbReference type="InterPro" id="IPR034690">
    <property type="entry name" value="Endolysin_T4_type"/>
</dbReference>
<evidence type="ECO:0000256" key="6">
    <source>
        <dbReference type="ARBA" id="ARBA00023295"/>
    </source>
</evidence>
<dbReference type="InterPro" id="IPR023347">
    <property type="entry name" value="Lysozyme_dom_sf"/>
</dbReference>
<dbReference type="InterPro" id="IPR033907">
    <property type="entry name" value="Endolysin_autolysin"/>
</dbReference>
<sequence>MRARQKVSRAGVELIKSFEGLRTTAARLPDGRWTLGYGHTFSAREGARVTQEDADALLRFDLLPVVDAINNLVLVPLNQNQFDALVSFCFNIGAENFAQSTVLKRINEGRYAEAALAMDSWRSAEFNGQTYVLAPLIRRRAAEKDLFLTPEEVSHQAATLGRPVEDVRPSAAAPEASYINPYASPAPAAAERQVIDLGTSAPSETVVESLPQGFTGTPVPPAAPEPRTSIDIQAAIARAQDEHRRLEEAQRAEALRAEAQRIEAERIEAQKLETQRLEMQREAEALAAAEAARLQEQQRLEAARIEQARIEQARLEQARVEQERLEQWRLEQARIEAEQAEAARLASIRAEAVRQEQIRLEQVRLEQARIEAERLERERLETERLEAERLENERQEEIRQAQARLEAERQAVERAQAEQARLEQARLEQARLEQARLEQEKRDREAAAAQSAPPADDEAEMARKAEAAAALMRLYSPYGGGNLGRPLAGPFPKPAPDPQYAPQAAPQPAPVVTPTVQPGPEFTNHSLISPSTAESAPFEISSRAEAVSETPEPEVAPAVVDFSPTGSASTMPPPVITALNPYARPIPAAAPVIAAATETLVEVPRPAPVDLSAPSNAPIAAEMAGLHWREQLQRPLPQDYQAPQATPQRTEPEQPFLRAGPSSNFQTAAYEDDSESWMMNGDRIALSAEEADEPHETLWQMIMKTLWLITISGIGLGCLGAATGAWWQATHDQTVIRNGMVDTYTFISIGTAALGILFVSISVWLILKRLGGLKD</sequence>
<dbReference type="STRING" id="260084.SAMN02927928_3583"/>
<proteinExistence type="inferred from homology"/>
<keyword evidence="5" id="KW-1035">Host cytoplasm</keyword>
<feature type="region of interest" description="Disordered" evidence="8">
    <location>
        <begin position="436"/>
        <end position="459"/>
    </location>
</feature>
<evidence type="ECO:0000313" key="11">
    <source>
        <dbReference type="Proteomes" id="UP000199150"/>
    </source>
</evidence>
<dbReference type="SUPFAM" id="SSF53955">
    <property type="entry name" value="Lysozyme-like"/>
    <property type="match status" value="1"/>
</dbReference>
<feature type="region of interest" description="Disordered" evidence="8">
    <location>
        <begin position="490"/>
        <end position="509"/>
    </location>
</feature>
<feature type="transmembrane region" description="Helical" evidence="9">
    <location>
        <begin position="706"/>
        <end position="727"/>
    </location>
</feature>
<accession>A0A1G4TH47</accession>
<dbReference type="GO" id="GO:0003796">
    <property type="term" value="F:lysozyme activity"/>
    <property type="evidence" value="ECO:0007669"/>
    <property type="project" value="UniProtKB-EC"/>
</dbReference>
<evidence type="ECO:0000256" key="2">
    <source>
        <dbReference type="ARBA" id="ARBA00022529"/>
    </source>
</evidence>
<dbReference type="GO" id="GO:0016998">
    <property type="term" value="P:cell wall macromolecule catabolic process"/>
    <property type="evidence" value="ECO:0007669"/>
    <property type="project" value="InterPro"/>
</dbReference>
<dbReference type="Gene3D" id="1.10.530.40">
    <property type="match status" value="1"/>
</dbReference>
<dbReference type="OrthoDB" id="5327667at2"/>